<feature type="compositionally biased region" description="Basic residues" evidence="4">
    <location>
        <begin position="385"/>
        <end position="395"/>
    </location>
</feature>
<dbReference type="SUPFAM" id="SSF47095">
    <property type="entry name" value="HMG-box"/>
    <property type="match status" value="1"/>
</dbReference>
<feature type="region of interest" description="Disordered" evidence="4">
    <location>
        <begin position="512"/>
        <end position="568"/>
    </location>
</feature>
<keyword evidence="3" id="KW-0539">Nucleus</keyword>
<dbReference type="AlphaFoldDB" id="A0A1B9H301"/>
<evidence type="ECO:0000313" key="7">
    <source>
        <dbReference type="Proteomes" id="UP000092666"/>
    </source>
</evidence>
<dbReference type="GO" id="GO:0005634">
    <property type="term" value="C:nucleus"/>
    <property type="evidence" value="ECO:0007669"/>
    <property type="project" value="UniProtKB-UniRule"/>
</dbReference>
<feature type="compositionally biased region" description="Basic residues" evidence="4">
    <location>
        <begin position="280"/>
        <end position="289"/>
    </location>
</feature>
<feature type="compositionally biased region" description="Polar residues" evidence="4">
    <location>
        <begin position="396"/>
        <end position="411"/>
    </location>
</feature>
<dbReference type="PANTHER" id="PTHR10270">
    <property type="entry name" value="SOX TRANSCRIPTION FACTOR"/>
    <property type="match status" value="1"/>
</dbReference>
<feature type="domain" description="HMG box" evidence="5">
    <location>
        <begin position="289"/>
        <end position="351"/>
    </location>
</feature>
<gene>
    <name evidence="6" type="ORF">I316_00766</name>
</gene>
<feature type="region of interest" description="Disordered" evidence="4">
    <location>
        <begin position="333"/>
        <end position="487"/>
    </location>
</feature>
<feature type="DNA-binding region" description="HMG box" evidence="3">
    <location>
        <begin position="289"/>
        <end position="351"/>
    </location>
</feature>
<proteinExistence type="predicted"/>
<feature type="region of interest" description="Disordered" evidence="4">
    <location>
        <begin position="144"/>
        <end position="167"/>
    </location>
</feature>
<keyword evidence="7" id="KW-1185">Reference proteome</keyword>
<reference evidence="7" key="2">
    <citation type="submission" date="2013-12" db="EMBL/GenBank/DDBJ databases">
        <title>Evolution of pathogenesis and genome organization in the Tremellales.</title>
        <authorList>
            <person name="Cuomo C."/>
            <person name="Litvintseva A."/>
            <person name="Heitman J."/>
            <person name="Chen Y."/>
            <person name="Sun S."/>
            <person name="Springer D."/>
            <person name="Dromer F."/>
            <person name="Young S."/>
            <person name="Zeng Q."/>
            <person name="Chapman S."/>
            <person name="Gujja S."/>
            <person name="Saif S."/>
            <person name="Birren B."/>
        </authorList>
    </citation>
    <scope>NUCLEOTIDE SEQUENCE [LARGE SCALE GENOMIC DNA]</scope>
    <source>
        <strain evidence="7">BCC8398</strain>
    </source>
</reference>
<dbReference type="InterPro" id="IPR050140">
    <property type="entry name" value="SRY-related_HMG-box_TF-like"/>
</dbReference>
<sequence>MSEPEFDAVAFLQSCAEFMSQPLLTPSPVLSVPPKLPDAVTTPPYTSDEGSINGDHNLYDDKSLQSSQPQQLAVNPALLIMGSNQNLDTFHSSIDPSLASPSSSMPKPPQTQSQSQSPPLSYSFGTPSIFSSYPQSYPMSSYFPQEAAVPPPPPLGSSPPWLTTDTEANASGLDLDLDVSGAGELDDAQPVEPVKSKGGKGPKIAIPRPPNAWILYRSDILKGLAEKTEIPGLEAVMLKMGYNPTTSASSDESAVEGSRGKGKGKGKATTDSEMMPPPTSKRRKQKKGAKAPTEAFLSLGRGKNGKGLPQADISKLISNLWKSETAERKAFYERKADLKKIEHQKKYPDYKFQPMRKADKIRQREQKEREKEEVKRQKEREKQAGKAKRRERTKTRLSPTSPYSVLNTTRRPNLKAVGRSLSYSGDSTSRLSWEDDGDGYAAMRRDTESSSGKDFDPLGVYPFPLPLGALPSLRPNEEPHQPTEGPSAAIAGEYQAWQQFRAEQTLYPHQIVPHNTPDVASSASMSAHSSSQSRASPASRSRKSQRSIPPPASQPPLHTLAGNGAYPRPQGLGINGAVHDAVPFIVESLPMDAQGRPIAILGLDDIKPFSMEDNDHPAQLAEMWWNLDEDLQEDRGNDSGPSGLLADERTLQMFDFDADQLGQSGTSRSSLSMQTSGSTATDPLPTPDSGSVAQDLFGMAGQGAYPHPQGYVPMFVSMIPEDGNVDPNAAFFAPGFDPNLPYLPLDAALDPMLYGQSGQSFDEQGPFLSAQQPMSPTESWSAGPTPREATFLRAAQEGQNRVFSTSSNEGTVRTVSSAHGAPRYVSSSAYPPTPHSLDPISALPSMGGIGDRNASYSAFAGLMSTQGMTASDDILGWDDGEVFEHNQGKSPIKDRFPTTVQVARVPTPMSAALSTSMPVQSEVEASGRQPASTPRSIATRSRAVASKFGGAADE</sequence>
<accession>A0A1B9H301</accession>
<keyword evidence="1 3" id="KW-0238">DNA-binding</keyword>
<evidence type="ECO:0000256" key="1">
    <source>
        <dbReference type="ARBA" id="ARBA00023125"/>
    </source>
</evidence>
<dbReference type="PROSITE" id="PS50118">
    <property type="entry name" value="HMG_BOX_2"/>
    <property type="match status" value="1"/>
</dbReference>
<dbReference type="GO" id="GO:0001228">
    <property type="term" value="F:DNA-binding transcription activator activity, RNA polymerase II-specific"/>
    <property type="evidence" value="ECO:0007669"/>
    <property type="project" value="TreeGrafter"/>
</dbReference>
<dbReference type="GO" id="GO:0000978">
    <property type="term" value="F:RNA polymerase II cis-regulatory region sequence-specific DNA binding"/>
    <property type="evidence" value="ECO:0007669"/>
    <property type="project" value="TreeGrafter"/>
</dbReference>
<evidence type="ECO:0000256" key="2">
    <source>
        <dbReference type="ARBA" id="ARBA00023163"/>
    </source>
</evidence>
<name>A0A1B9H301_9TREE</name>
<protein>
    <recommendedName>
        <fullName evidence="5">HMG box domain-containing protein</fullName>
    </recommendedName>
</protein>
<feature type="compositionally biased region" description="Polar residues" evidence="4">
    <location>
        <begin position="798"/>
        <end position="817"/>
    </location>
</feature>
<feature type="compositionally biased region" description="Polar residues" evidence="4">
    <location>
        <begin position="769"/>
        <end position="782"/>
    </location>
</feature>
<dbReference type="CDD" id="cd01389">
    <property type="entry name" value="HMG-box_ROX1-like"/>
    <property type="match status" value="1"/>
</dbReference>
<organism evidence="6 7">
    <name type="scientific">Kwoniella heveanensis BCC8398</name>
    <dbReference type="NCBI Taxonomy" id="1296120"/>
    <lineage>
        <taxon>Eukaryota</taxon>
        <taxon>Fungi</taxon>
        <taxon>Dikarya</taxon>
        <taxon>Basidiomycota</taxon>
        <taxon>Agaricomycotina</taxon>
        <taxon>Tremellomycetes</taxon>
        <taxon>Tremellales</taxon>
        <taxon>Cryptococcaceae</taxon>
        <taxon>Kwoniella</taxon>
    </lineage>
</organism>
<feature type="compositionally biased region" description="Polar residues" evidence="4">
    <location>
        <begin position="662"/>
        <end position="681"/>
    </location>
</feature>
<dbReference type="PANTHER" id="PTHR10270:SF161">
    <property type="entry name" value="SEX-DETERMINING REGION Y PROTEIN"/>
    <property type="match status" value="1"/>
</dbReference>
<feature type="region of interest" description="Disordered" evidence="4">
    <location>
        <begin position="245"/>
        <end position="310"/>
    </location>
</feature>
<feature type="region of interest" description="Disordered" evidence="4">
    <location>
        <begin position="912"/>
        <end position="954"/>
    </location>
</feature>
<feature type="region of interest" description="Disordered" evidence="4">
    <location>
        <begin position="758"/>
        <end position="785"/>
    </location>
</feature>
<dbReference type="Proteomes" id="UP000092666">
    <property type="component" value="Unassembled WGS sequence"/>
</dbReference>
<feature type="compositionally biased region" description="Basic and acidic residues" evidence="4">
    <location>
        <begin position="356"/>
        <end position="384"/>
    </location>
</feature>
<feature type="compositionally biased region" description="Low complexity" evidence="4">
    <location>
        <begin position="92"/>
        <end position="123"/>
    </location>
</feature>
<evidence type="ECO:0000256" key="3">
    <source>
        <dbReference type="PROSITE-ProRule" id="PRU00267"/>
    </source>
</evidence>
<feature type="region of interest" description="Disordered" evidence="4">
    <location>
        <begin position="798"/>
        <end position="832"/>
    </location>
</feature>
<reference evidence="6 7" key="1">
    <citation type="submission" date="2013-07" db="EMBL/GenBank/DDBJ databases">
        <title>The Genome Sequence of Cryptococcus heveanensis BCC8398.</title>
        <authorList>
            <consortium name="The Broad Institute Genome Sequencing Platform"/>
            <person name="Cuomo C."/>
            <person name="Litvintseva A."/>
            <person name="Chen Y."/>
            <person name="Heitman J."/>
            <person name="Sun S."/>
            <person name="Springer D."/>
            <person name="Dromer F."/>
            <person name="Young S.K."/>
            <person name="Zeng Q."/>
            <person name="Gargeya S."/>
            <person name="Fitzgerald M."/>
            <person name="Abouelleil A."/>
            <person name="Alvarado L."/>
            <person name="Berlin A.M."/>
            <person name="Chapman S.B."/>
            <person name="Dewar J."/>
            <person name="Goldberg J."/>
            <person name="Griggs A."/>
            <person name="Gujja S."/>
            <person name="Hansen M."/>
            <person name="Howarth C."/>
            <person name="Imamovic A."/>
            <person name="Larimer J."/>
            <person name="McCowan C."/>
            <person name="Murphy C."/>
            <person name="Pearson M."/>
            <person name="Priest M."/>
            <person name="Roberts A."/>
            <person name="Saif S."/>
            <person name="Shea T."/>
            <person name="Sykes S."/>
            <person name="Wortman J."/>
            <person name="Nusbaum C."/>
            <person name="Birren B."/>
        </authorList>
    </citation>
    <scope>NUCLEOTIDE SEQUENCE [LARGE SCALE GENOMIC DNA]</scope>
    <source>
        <strain evidence="6 7">BCC8398</strain>
    </source>
</reference>
<dbReference type="EMBL" id="KV700122">
    <property type="protein sequence ID" value="OCF37639.1"/>
    <property type="molecule type" value="Genomic_DNA"/>
</dbReference>
<evidence type="ECO:0000313" key="6">
    <source>
        <dbReference type="EMBL" id="OCF37639.1"/>
    </source>
</evidence>
<feature type="region of interest" description="Disordered" evidence="4">
    <location>
        <begin position="90"/>
        <end position="124"/>
    </location>
</feature>
<dbReference type="GO" id="GO:0030154">
    <property type="term" value="P:cell differentiation"/>
    <property type="evidence" value="ECO:0007669"/>
    <property type="project" value="TreeGrafter"/>
</dbReference>
<dbReference type="Pfam" id="PF00505">
    <property type="entry name" value="HMG_box"/>
    <property type="match status" value="1"/>
</dbReference>
<feature type="compositionally biased region" description="Polar residues" evidence="4">
    <location>
        <begin position="421"/>
        <end position="431"/>
    </location>
</feature>
<dbReference type="InterPro" id="IPR009071">
    <property type="entry name" value="HMG_box_dom"/>
</dbReference>
<dbReference type="SMART" id="SM00398">
    <property type="entry name" value="HMG"/>
    <property type="match status" value="1"/>
</dbReference>
<evidence type="ECO:0000259" key="5">
    <source>
        <dbReference type="PROSITE" id="PS50118"/>
    </source>
</evidence>
<keyword evidence="2" id="KW-0804">Transcription</keyword>
<feature type="region of interest" description="Disordered" evidence="4">
    <location>
        <begin position="183"/>
        <end position="204"/>
    </location>
</feature>
<feature type="region of interest" description="Disordered" evidence="4">
    <location>
        <begin position="30"/>
        <end position="70"/>
    </location>
</feature>
<feature type="compositionally biased region" description="Polar residues" evidence="4">
    <location>
        <begin position="929"/>
        <end position="939"/>
    </location>
</feature>
<dbReference type="OrthoDB" id="6247875at2759"/>
<feature type="compositionally biased region" description="Basic and acidic residues" evidence="4">
    <location>
        <begin position="443"/>
        <end position="456"/>
    </location>
</feature>
<feature type="compositionally biased region" description="Low complexity" evidence="4">
    <location>
        <begin position="520"/>
        <end position="539"/>
    </location>
</feature>
<dbReference type="Gene3D" id="1.10.30.10">
    <property type="entry name" value="High mobility group box domain"/>
    <property type="match status" value="1"/>
</dbReference>
<feature type="region of interest" description="Disordered" evidence="4">
    <location>
        <begin position="662"/>
        <end position="692"/>
    </location>
</feature>
<evidence type="ECO:0000256" key="4">
    <source>
        <dbReference type="SAM" id="MobiDB-lite"/>
    </source>
</evidence>
<feature type="compositionally biased region" description="Basic and acidic residues" evidence="4">
    <location>
        <begin position="333"/>
        <end position="349"/>
    </location>
</feature>
<dbReference type="InterPro" id="IPR036910">
    <property type="entry name" value="HMG_box_dom_sf"/>
</dbReference>
<dbReference type="STRING" id="1296120.A0A1B9H301"/>